<evidence type="ECO:0000259" key="2">
    <source>
        <dbReference type="PROSITE" id="PS51425"/>
    </source>
</evidence>
<dbReference type="Pfam" id="PF08514">
    <property type="entry name" value="STAG"/>
    <property type="match status" value="1"/>
</dbReference>
<feature type="compositionally biased region" description="Basic residues" evidence="1">
    <location>
        <begin position="73"/>
        <end position="87"/>
    </location>
</feature>
<dbReference type="InterPro" id="IPR011989">
    <property type="entry name" value="ARM-like"/>
</dbReference>
<dbReference type="GeneID" id="11497368"/>
<dbReference type="InterPro" id="IPR016024">
    <property type="entry name" value="ARM-type_fold"/>
</dbReference>
<dbReference type="PROSITE" id="PS51425">
    <property type="entry name" value="SCD"/>
    <property type="match status" value="1"/>
</dbReference>
<dbReference type="Pfam" id="PF21581">
    <property type="entry name" value="SCD"/>
    <property type="match status" value="1"/>
</dbReference>
<protein>
    <recommendedName>
        <fullName evidence="2">SCD domain-containing protein</fullName>
    </recommendedName>
</protein>
<dbReference type="EMBL" id="HE580273">
    <property type="protein sequence ID" value="CCD25972.2"/>
    <property type="molecule type" value="Genomic_DNA"/>
</dbReference>
<reference evidence="3 4" key="1">
    <citation type="journal article" date="2011" name="Proc. Natl. Acad. Sci. U.S.A.">
        <title>Evolutionary erosion of yeast sex chromosomes by mating-type switching accidents.</title>
        <authorList>
            <person name="Gordon J.L."/>
            <person name="Armisen D."/>
            <person name="Proux-Wera E."/>
            <person name="Oheigeartaigh S.S."/>
            <person name="Byrne K.P."/>
            <person name="Wolfe K.H."/>
        </authorList>
    </citation>
    <scope>NUCLEOTIDE SEQUENCE [LARGE SCALE GENOMIC DNA]</scope>
    <source>
        <strain evidence="4">ATCC 10597 / BCRC 20456 / CBS 421 / NBRC 0211 / NRRL Y-12639</strain>
    </source>
</reference>
<evidence type="ECO:0000256" key="1">
    <source>
        <dbReference type="SAM" id="MobiDB-lite"/>
    </source>
</evidence>
<dbReference type="GO" id="GO:0003682">
    <property type="term" value="F:chromatin binding"/>
    <property type="evidence" value="ECO:0007669"/>
    <property type="project" value="EnsemblFungi"/>
</dbReference>
<evidence type="ECO:0000313" key="4">
    <source>
        <dbReference type="Proteomes" id="UP000000689"/>
    </source>
</evidence>
<dbReference type="PANTHER" id="PTHR11199:SF0">
    <property type="entry name" value="LD34181P-RELATED"/>
    <property type="match status" value="1"/>
</dbReference>
<feature type="compositionally biased region" description="Basic and acidic residues" evidence="1">
    <location>
        <begin position="22"/>
        <end position="41"/>
    </location>
</feature>
<dbReference type="GO" id="GO:0000785">
    <property type="term" value="C:chromatin"/>
    <property type="evidence" value="ECO:0007669"/>
    <property type="project" value="TreeGrafter"/>
</dbReference>
<dbReference type="InterPro" id="IPR039662">
    <property type="entry name" value="Cohesin_Scc3/SA"/>
</dbReference>
<feature type="compositionally biased region" description="Low complexity" evidence="1">
    <location>
        <begin position="9"/>
        <end position="21"/>
    </location>
</feature>
<dbReference type="OrthoDB" id="498590at2759"/>
<dbReference type="OMA" id="FVHRFKD"/>
<feature type="compositionally biased region" description="Acidic residues" evidence="1">
    <location>
        <begin position="42"/>
        <end position="68"/>
    </location>
</feature>
<feature type="compositionally biased region" description="Polar residues" evidence="1">
    <location>
        <begin position="1171"/>
        <end position="1182"/>
    </location>
</feature>
<dbReference type="GO" id="GO:0005634">
    <property type="term" value="C:nucleus"/>
    <property type="evidence" value="ECO:0007669"/>
    <property type="project" value="EnsemblFungi"/>
</dbReference>
<gene>
    <name evidence="3" type="primary">NDAI0G01970</name>
    <name evidence="3" type="ordered locus">NDAI_0G01970</name>
</gene>
<feature type="domain" description="SCD" evidence="2">
    <location>
        <begin position="374"/>
        <end position="463"/>
    </location>
</feature>
<dbReference type="AlphaFoldDB" id="G0WDW1"/>
<feature type="region of interest" description="Disordered" evidence="1">
    <location>
        <begin position="1"/>
        <end position="114"/>
    </location>
</feature>
<dbReference type="Gene3D" id="1.25.10.10">
    <property type="entry name" value="Leucine-rich Repeat Variant"/>
    <property type="match status" value="1"/>
</dbReference>
<dbReference type="SUPFAM" id="SSF48371">
    <property type="entry name" value="ARM repeat"/>
    <property type="match status" value="1"/>
</dbReference>
<dbReference type="KEGG" id="ndi:NDAI_0G01970"/>
<dbReference type="Proteomes" id="UP000000689">
    <property type="component" value="Chromosome 7"/>
</dbReference>
<feature type="compositionally biased region" description="Low complexity" evidence="1">
    <location>
        <begin position="1145"/>
        <end position="1155"/>
    </location>
</feature>
<dbReference type="GO" id="GO:0007064">
    <property type="term" value="P:mitotic sister chromatid cohesion"/>
    <property type="evidence" value="ECO:0007669"/>
    <property type="project" value="EnsemblFungi"/>
</dbReference>
<name>G0WDW1_NAUDC</name>
<feature type="region of interest" description="Disordered" evidence="1">
    <location>
        <begin position="1095"/>
        <end position="1182"/>
    </location>
</feature>
<dbReference type="Pfam" id="PF21767">
    <property type="entry name" value="SCC3_C"/>
    <property type="match status" value="1"/>
</dbReference>
<dbReference type="GO" id="GO:0030892">
    <property type="term" value="C:mitotic cohesin complex"/>
    <property type="evidence" value="ECO:0007669"/>
    <property type="project" value="EnsemblFungi"/>
</dbReference>
<dbReference type="HOGENOM" id="CLU_008263_0_0_1"/>
<feature type="compositionally biased region" description="Low complexity" evidence="1">
    <location>
        <begin position="101"/>
        <end position="114"/>
    </location>
</feature>
<organism evidence="3 4">
    <name type="scientific">Naumovozyma dairenensis (strain ATCC 10597 / BCRC 20456 / CBS 421 / NBRC 0211 / NRRL Y-12639)</name>
    <name type="common">Saccharomyces dairenensis</name>
    <dbReference type="NCBI Taxonomy" id="1071378"/>
    <lineage>
        <taxon>Eukaryota</taxon>
        <taxon>Fungi</taxon>
        <taxon>Dikarya</taxon>
        <taxon>Ascomycota</taxon>
        <taxon>Saccharomycotina</taxon>
        <taxon>Saccharomycetes</taxon>
        <taxon>Saccharomycetales</taxon>
        <taxon>Saccharomycetaceae</taxon>
        <taxon>Naumovozyma</taxon>
    </lineage>
</organism>
<dbReference type="InterPro" id="IPR013721">
    <property type="entry name" value="STAG"/>
</dbReference>
<sequence>MAERRRSARISSKSSASSSIAKEVDHSTRSIETDEHTAIDHDNDDSNSELESESESEEDDNEDDEDYIESSKKKGSARATTNKRKRTNNNGIRSTNKRTKTVPTSRSSVLSSTSAKKDQETYLELIKDFEPTELFEILATSEDVSIVELLTSWLETYTENRDKFLKEFINLVLNCCGAVATVEDHDVHSNDSSNETIGEVQLMFQRQKIHEFHLLVSKEHKKKSKYKPLYNNFVEFMSKLLDVANDLQLLFIESSPINKNDETNSENNENTEITMGPLVLDLLTWLSSFSVSKVRSFRYISTLSLYLFQDYLTNYIMILDKNYLSKLSKQLAVEEKKKRPNKKTLEKLNLTIMEIQGNKTVTESIIDNIVKLCFIHRFKDVDESIRSESMVHLAIWTENFPEYFLKVTFLKYFGWLLSDESSSVRIEVLKVLPKLVVDDRGKPTDNSFIRQFFERFKQRILEIALKDVDLEVRIQSINVLTGISSLDYLEDSEMLLILSTIFSNHDIKVSSTSKNSRFLASVAKFFARITNEKCQEFMNDNNLPKTIDNMSIDSTIKIGIFIRLLSNSFVSHLEMIKSGVEPREKIHILFQAAEFLFPYFGSQIENICQLLINDEISNDIAKQLSTKENDDQEEEANDDLDITPLFPTDSNSIVLYVTVLNGLTQGGISSKNSTKFHISDIIIPNYEKLMLNLPLQSIDILAPILEIFTLFTFEDWIHAGYEKTVSKVTEAIMKMFKESNLVCSDADMKYQSFSKVFQHIKKFELKELDELCVNELTYLKLQLENFLKDKMEKNEIGSPENFNETIVDLYEVYVNKLVLLGKGYTLEFDESLIKLFFKNYMSHMPSMLDSLDIETIELMDFKLLVLLVTWQLQKWEDIFENLDPTSSQFNNTSTLKTSMNTIILIIESLNKIMINLPASTESTMTAIYLLNRSLSNSTIDIVVAVRVFELKLPDSNPWKETLKNKLPYYLHTDVSNTFMEVYLYLESCAVNVNESGIHLDRLAEEDVNLNELPKEELFGGNYERELLLFTIKLKGLIKLELLRGDIVSRIALNKDHLSPLYTKVIDDTIFKTSTTEASSTKRSIATVNTRERDLEYNGIERNNTEMEEQDRLDPIEDSSQPTQDDEPMVTNRRYEGLEPIEEQSQELSQEVSPQPFRSISENLSGIGGTADSRSNNIEDSDA</sequence>
<evidence type="ECO:0000313" key="3">
    <source>
        <dbReference type="EMBL" id="CCD25972.2"/>
    </source>
</evidence>
<dbReference type="PANTHER" id="PTHR11199">
    <property type="entry name" value="STROMAL ANTIGEN"/>
    <property type="match status" value="1"/>
</dbReference>
<proteinExistence type="predicted"/>
<dbReference type="RefSeq" id="XP_003671215.2">
    <property type="nucleotide sequence ID" value="XM_003671167.2"/>
</dbReference>
<dbReference type="InterPro" id="IPR048610">
    <property type="entry name" value="SCC3_C"/>
</dbReference>
<keyword evidence="4" id="KW-1185">Reference proteome</keyword>
<accession>G0WDW1</accession>
<dbReference type="InterPro" id="IPR020839">
    <property type="entry name" value="SCD"/>
</dbReference>
<dbReference type="STRING" id="1071378.G0WDW1"/>
<dbReference type="eggNOG" id="KOG2011">
    <property type="taxonomic scope" value="Eukaryota"/>
</dbReference>
<dbReference type="GO" id="GO:0005829">
    <property type="term" value="C:cytosol"/>
    <property type="evidence" value="ECO:0007669"/>
    <property type="project" value="EnsemblFungi"/>
</dbReference>